<gene>
    <name evidence="2" type="ORF">JYB85_08870</name>
</gene>
<proteinExistence type="predicted"/>
<dbReference type="InterPro" id="IPR008620">
    <property type="entry name" value="FixH"/>
</dbReference>
<reference evidence="2 3" key="1">
    <citation type="submission" date="2021-03" db="EMBL/GenBank/DDBJ databases">
        <title>Novel species identification of genus Shewanella.</title>
        <authorList>
            <person name="Liu G."/>
            <person name="Zhang Q."/>
        </authorList>
    </citation>
    <scope>NUCLEOTIDE SEQUENCE [LARGE SCALE GENOMIC DNA]</scope>
    <source>
        <strain evidence="2 3">FJAT-52962</strain>
    </source>
</reference>
<organism evidence="2 3">
    <name type="scientific">Shewanella sedimentimangrovi</name>
    <dbReference type="NCBI Taxonomy" id="2814293"/>
    <lineage>
        <taxon>Bacteria</taxon>
        <taxon>Pseudomonadati</taxon>
        <taxon>Pseudomonadota</taxon>
        <taxon>Gammaproteobacteria</taxon>
        <taxon>Alteromonadales</taxon>
        <taxon>Shewanellaceae</taxon>
        <taxon>Shewanella</taxon>
    </lineage>
</organism>
<accession>A0ABX7R6J9</accession>
<sequence>MSIQQAWYKQFWPWFLITLPLCAVVASFTTLKIAMDNSDSLVADDYYKQGKAINQDLSKIQYAKQLGMQFSLEYRDNQIVIVQHGGPAYEAALNVAFYHPTLAERDFKLVATQDANQNYRIMPQTAMAGKWEVRLESFDGKWRVQKRLELGDGTQHWMN</sequence>
<keyword evidence="1" id="KW-0472">Membrane</keyword>
<protein>
    <submittedName>
        <fullName evidence="2">FixH family protein</fullName>
    </submittedName>
</protein>
<dbReference type="RefSeq" id="WP_207381886.1">
    <property type="nucleotide sequence ID" value="NZ_CP071502.1"/>
</dbReference>
<dbReference type="EMBL" id="CP071502">
    <property type="protein sequence ID" value="QSX38887.1"/>
    <property type="molecule type" value="Genomic_DNA"/>
</dbReference>
<dbReference type="Proteomes" id="UP000663207">
    <property type="component" value="Chromosome"/>
</dbReference>
<feature type="transmembrane region" description="Helical" evidence="1">
    <location>
        <begin position="12"/>
        <end position="31"/>
    </location>
</feature>
<name>A0ABX7R6J9_9GAMM</name>
<keyword evidence="3" id="KW-1185">Reference proteome</keyword>
<keyword evidence="1" id="KW-1133">Transmembrane helix</keyword>
<keyword evidence="1" id="KW-0812">Transmembrane</keyword>
<dbReference type="Pfam" id="PF05751">
    <property type="entry name" value="FixH"/>
    <property type="match status" value="1"/>
</dbReference>
<evidence type="ECO:0000256" key="1">
    <source>
        <dbReference type="SAM" id="Phobius"/>
    </source>
</evidence>
<evidence type="ECO:0000313" key="3">
    <source>
        <dbReference type="Proteomes" id="UP000663207"/>
    </source>
</evidence>
<evidence type="ECO:0000313" key="2">
    <source>
        <dbReference type="EMBL" id="QSX38887.1"/>
    </source>
</evidence>